<dbReference type="EMBL" id="MPDM01000004">
    <property type="protein sequence ID" value="OKL49260.1"/>
    <property type="molecule type" value="Genomic_DNA"/>
</dbReference>
<dbReference type="RefSeq" id="WP_075361500.1">
    <property type="nucleotide sequence ID" value="NZ_MPDM01000004.1"/>
</dbReference>
<evidence type="ECO:0000313" key="4">
    <source>
        <dbReference type="EMBL" id="OKL49260.1"/>
    </source>
</evidence>
<keyword evidence="5" id="KW-1185">Reference proteome</keyword>
<dbReference type="Pfam" id="PF05175">
    <property type="entry name" value="MTS"/>
    <property type="match status" value="1"/>
</dbReference>
<feature type="domain" description="Methyltransferase small" evidence="3">
    <location>
        <begin position="30"/>
        <end position="209"/>
    </location>
</feature>
<evidence type="ECO:0000313" key="5">
    <source>
        <dbReference type="Proteomes" id="UP000186465"/>
    </source>
</evidence>
<protein>
    <recommendedName>
        <fullName evidence="3">Methyltransferase small domain-containing protein</fullName>
    </recommendedName>
</protein>
<organism evidence="4 5">
    <name type="scientific">Boudabousia marimammalium</name>
    <dbReference type="NCBI Taxonomy" id="156892"/>
    <lineage>
        <taxon>Bacteria</taxon>
        <taxon>Bacillati</taxon>
        <taxon>Actinomycetota</taxon>
        <taxon>Actinomycetes</taxon>
        <taxon>Actinomycetales</taxon>
        <taxon>Actinomycetaceae</taxon>
        <taxon>Boudabousia</taxon>
    </lineage>
</organism>
<dbReference type="InterPro" id="IPR046977">
    <property type="entry name" value="RsmC/RlmG"/>
</dbReference>
<proteinExistence type="predicted"/>
<dbReference type="SUPFAM" id="SSF53335">
    <property type="entry name" value="S-adenosyl-L-methionine-dependent methyltransferases"/>
    <property type="match status" value="1"/>
</dbReference>
<accession>A0A1Q5PP91</accession>
<dbReference type="GO" id="GO:0032259">
    <property type="term" value="P:methylation"/>
    <property type="evidence" value="ECO:0007669"/>
    <property type="project" value="UniProtKB-KW"/>
</dbReference>
<evidence type="ECO:0000259" key="3">
    <source>
        <dbReference type="Pfam" id="PF05175"/>
    </source>
</evidence>
<gene>
    <name evidence="4" type="ORF">BM477_04535</name>
</gene>
<dbReference type="PANTHER" id="PTHR47816:SF4">
    <property type="entry name" value="RIBOSOMAL RNA SMALL SUBUNIT METHYLTRANSFERASE C"/>
    <property type="match status" value="1"/>
</dbReference>
<keyword evidence="2" id="KW-0808">Transferase</keyword>
<dbReference type="OrthoDB" id="9764961at2"/>
<evidence type="ECO:0000256" key="1">
    <source>
        <dbReference type="ARBA" id="ARBA00022603"/>
    </source>
</evidence>
<dbReference type="Gene3D" id="3.40.50.150">
    <property type="entry name" value="Vaccinia Virus protein VP39"/>
    <property type="match status" value="1"/>
</dbReference>
<reference evidence="5" key="1">
    <citation type="submission" date="2016-11" db="EMBL/GenBank/DDBJ databases">
        <title>Actinomyces gypaetusis sp. nov. isolated from Gypaetus barbatus in Qinghai Tibet Plateau China.</title>
        <authorList>
            <person name="Meng X."/>
        </authorList>
    </citation>
    <scope>NUCLEOTIDE SEQUENCE [LARGE SCALE GENOMIC DNA]</scope>
    <source>
        <strain evidence="5">DSM 15383</strain>
    </source>
</reference>
<sequence>MSEHYFSDTNPATATEITRKEIRIRGRSYQIALAPKVFSANRLDLATQVLLDFVPPPTGRALDLGCGWGPITLALAAELNEGEGARPQTIRDAKVLAVDVNPRALQLTEENLHANQLPGVRVCRAEEALAECLAEGLDFDTIWSNPPVRIGKEALHELLSRWLPLLSESGTAYLVIGNNLGAKSLLQWLQETGWDAQKVKSKKGFAILQVRHQQS</sequence>
<dbReference type="InterPro" id="IPR007848">
    <property type="entry name" value="Small_mtfrase_dom"/>
</dbReference>
<comment type="caution">
    <text evidence="4">The sequence shown here is derived from an EMBL/GenBank/DDBJ whole genome shotgun (WGS) entry which is preliminary data.</text>
</comment>
<dbReference type="GO" id="GO:0008757">
    <property type="term" value="F:S-adenosylmethionine-dependent methyltransferase activity"/>
    <property type="evidence" value="ECO:0007669"/>
    <property type="project" value="InterPro"/>
</dbReference>
<dbReference type="Proteomes" id="UP000186465">
    <property type="component" value="Unassembled WGS sequence"/>
</dbReference>
<dbReference type="PANTHER" id="PTHR47816">
    <property type="entry name" value="RIBOSOMAL RNA SMALL SUBUNIT METHYLTRANSFERASE C"/>
    <property type="match status" value="1"/>
</dbReference>
<dbReference type="STRING" id="156892.BM477_04535"/>
<dbReference type="AlphaFoldDB" id="A0A1Q5PP91"/>
<dbReference type="CDD" id="cd02440">
    <property type="entry name" value="AdoMet_MTases"/>
    <property type="match status" value="1"/>
</dbReference>
<dbReference type="InterPro" id="IPR029063">
    <property type="entry name" value="SAM-dependent_MTases_sf"/>
</dbReference>
<name>A0A1Q5PP91_9ACTO</name>
<evidence type="ECO:0000256" key="2">
    <source>
        <dbReference type="ARBA" id="ARBA00022679"/>
    </source>
</evidence>
<keyword evidence="1" id="KW-0489">Methyltransferase</keyword>